<evidence type="ECO:0000256" key="5">
    <source>
        <dbReference type="ARBA" id="ARBA00022777"/>
    </source>
</evidence>
<keyword evidence="9" id="KW-1185">Reference proteome</keyword>
<evidence type="ECO:0000256" key="2">
    <source>
        <dbReference type="ARBA" id="ARBA00012438"/>
    </source>
</evidence>
<dbReference type="CDD" id="cd00082">
    <property type="entry name" value="HisKA"/>
    <property type="match status" value="1"/>
</dbReference>
<keyword evidence="6" id="KW-1133">Transmembrane helix</keyword>
<evidence type="ECO:0000256" key="6">
    <source>
        <dbReference type="SAM" id="Phobius"/>
    </source>
</evidence>
<dbReference type="Pfam" id="PF02518">
    <property type="entry name" value="HATPase_c"/>
    <property type="match status" value="1"/>
</dbReference>
<dbReference type="CDD" id="cd00075">
    <property type="entry name" value="HATPase"/>
    <property type="match status" value="1"/>
</dbReference>
<dbReference type="SMART" id="SM00388">
    <property type="entry name" value="HisKA"/>
    <property type="match status" value="1"/>
</dbReference>
<dbReference type="PROSITE" id="PS50109">
    <property type="entry name" value="HIS_KIN"/>
    <property type="match status" value="1"/>
</dbReference>
<evidence type="ECO:0000256" key="3">
    <source>
        <dbReference type="ARBA" id="ARBA00022553"/>
    </source>
</evidence>
<dbReference type="Gene3D" id="3.30.565.10">
    <property type="entry name" value="Histidine kinase-like ATPase, C-terminal domain"/>
    <property type="match status" value="1"/>
</dbReference>
<feature type="transmembrane region" description="Helical" evidence="6">
    <location>
        <begin position="22"/>
        <end position="45"/>
    </location>
</feature>
<protein>
    <recommendedName>
        <fullName evidence="2">histidine kinase</fullName>
        <ecNumber evidence="2">2.7.13.3</ecNumber>
    </recommendedName>
</protein>
<keyword evidence="4" id="KW-0808">Transferase</keyword>
<feature type="transmembrane region" description="Helical" evidence="6">
    <location>
        <begin position="91"/>
        <end position="110"/>
    </location>
</feature>
<dbReference type="EC" id="2.7.13.3" evidence="2"/>
<dbReference type="PANTHER" id="PTHR43047:SF9">
    <property type="entry name" value="HISTIDINE KINASE"/>
    <property type="match status" value="1"/>
</dbReference>
<dbReference type="SMART" id="SM00387">
    <property type="entry name" value="HATPase_c"/>
    <property type="match status" value="1"/>
</dbReference>
<dbReference type="InterPro" id="IPR003594">
    <property type="entry name" value="HATPase_dom"/>
</dbReference>
<dbReference type="InterPro" id="IPR036890">
    <property type="entry name" value="HATPase_C_sf"/>
</dbReference>
<gene>
    <name evidence="8" type="ORF">PRZ03_01770</name>
</gene>
<dbReference type="Pfam" id="PF00512">
    <property type="entry name" value="HisKA"/>
    <property type="match status" value="1"/>
</dbReference>
<name>A0ABT5KBZ3_9BURK</name>
<dbReference type="InterPro" id="IPR036097">
    <property type="entry name" value="HisK_dim/P_sf"/>
</dbReference>
<keyword evidence="5 8" id="KW-0418">Kinase</keyword>
<evidence type="ECO:0000256" key="1">
    <source>
        <dbReference type="ARBA" id="ARBA00000085"/>
    </source>
</evidence>
<dbReference type="PRINTS" id="PR00344">
    <property type="entry name" value="BCTRLSENSOR"/>
</dbReference>
<dbReference type="EMBL" id="JAQQXT010000001">
    <property type="protein sequence ID" value="MDC8770281.1"/>
    <property type="molecule type" value="Genomic_DNA"/>
</dbReference>
<keyword evidence="3" id="KW-0597">Phosphoprotein</keyword>
<proteinExistence type="predicted"/>
<dbReference type="PANTHER" id="PTHR43047">
    <property type="entry name" value="TWO-COMPONENT HISTIDINE PROTEIN KINASE"/>
    <property type="match status" value="1"/>
</dbReference>
<feature type="transmembrane region" description="Helical" evidence="6">
    <location>
        <begin position="165"/>
        <end position="184"/>
    </location>
</feature>
<dbReference type="InterPro" id="IPR003661">
    <property type="entry name" value="HisK_dim/P_dom"/>
</dbReference>
<accession>A0ABT5KBZ3</accession>
<evidence type="ECO:0000259" key="7">
    <source>
        <dbReference type="PROSITE" id="PS50109"/>
    </source>
</evidence>
<evidence type="ECO:0000256" key="4">
    <source>
        <dbReference type="ARBA" id="ARBA00022679"/>
    </source>
</evidence>
<comment type="catalytic activity">
    <reaction evidence="1">
        <text>ATP + protein L-histidine = ADP + protein N-phospho-L-histidine.</text>
        <dbReference type="EC" id="2.7.13.3"/>
    </reaction>
</comment>
<feature type="domain" description="Histidine kinase" evidence="7">
    <location>
        <begin position="228"/>
        <end position="445"/>
    </location>
</feature>
<dbReference type="InterPro" id="IPR005467">
    <property type="entry name" value="His_kinase_dom"/>
</dbReference>
<organism evidence="8 9">
    <name type="scientific">Roseateles albus</name>
    <dbReference type="NCBI Taxonomy" id="2987525"/>
    <lineage>
        <taxon>Bacteria</taxon>
        <taxon>Pseudomonadati</taxon>
        <taxon>Pseudomonadota</taxon>
        <taxon>Betaproteobacteria</taxon>
        <taxon>Burkholderiales</taxon>
        <taxon>Sphaerotilaceae</taxon>
        <taxon>Roseateles</taxon>
    </lineage>
</organism>
<dbReference type="Gene3D" id="1.10.287.130">
    <property type="match status" value="1"/>
</dbReference>
<dbReference type="Proteomes" id="UP001221189">
    <property type="component" value="Unassembled WGS sequence"/>
</dbReference>
<dbReference type="SUPFAM" id="SSF47384">
    <property type="entry name" value="Homodimeric domain of signal transducing histidine kinase"/>
    <property type="match status" value="1"/>
</dbReference>
<dbReference type="SUPFAM" id="SSF55874">
    <property type="entry name" value="ATPase domain of HSP90 chaperone/DNA topoisomerase II/histidine kinase"/>
    <property type="match status" value="1"/>
</dbReference>
<dbReference type="InterPro" id="IPR004358">
    <property type="entry name" value="Sig_transdc_His_kin-like_C"/>
</dbReference>
<comment type="caution">
    <text evidence="8">The sequence shown here is derived from an EMBL/GenBank/DDBJ whole genome shotgun (WGS) entry which is preliminary data.</text>
</comment>
<keyword evidence="6" id="KW-0472">Membrane</keyword>
<reference evidence="8 9" key="1">
    <citation type="submission" date="2022-10" db="EMBL/GenBank/DDBJ databases">
        <title>Paucibacter sp. hw1 Genome sequencing.</title>
        <authorList>
            <person name="Park S."/>
        </authorList>
    </citation>
    <scope>NUCLEOTIDE SEQUENCE [LARGE SCALE GENOMIC DNA]</scope>
    <source>
        <strain evidence="9">hw1</strain>
    </source>
</reference>
<keyword evidence="6" id="KW-0812">Transmembrane</keyword>
<feature type="transmembrane region" description="Helical" evidence="6">
    <location>
        <begin position="51"/>
        <end position="70"/>
    </location>
</feature>
<evidence type="ECO:0000313" key="9">
    <source>
        <dbReference type="Proteomes" id="UP001221189"/>
    </source>
</evidence>
<evidence type="ECO:0000313" key="8">
    <source>
        <dbReference type="EMBL" id="MDC8770281.1"/>
    </source>
</evidence>
<dbReference type="RefSeq" id="WP_273598745.1">
    <property type="nucleotide sequence ID" value="NZ_JAQQXT010000001.1"/>
</dbReference>
<dbReference type="GO" id="GO:0016301">
    <property type="term" value="F:kinase activity"/>
    <property type="evidence" value="ECO:0007669"/>
    <property type="project" value="UniProtKB-KW"/>
</dbReference>
<sequence>MSQAVPVESLQTFQEKVFARHVLFDLPFPIAPTFLLLGLIGWVLYGKVSDAWLLLWAGWAIAAVLARMVFDRRMRKRVNAEHGYAIALRGGAALSLPLGLVSGFFAWLYFDVNEPTTMAILSTYMTVIIVGSVAPTSVYLPTFYLLVLGAYGPYLLKLLQDGRAGHWVVLGLNLLFLMVTFRYAHAAHRMHREAVRLRYEKQQLIEDLSERRAAAEHASSTKSLFLAGVSHDLKQPIRALGLYLGVLEHTQRQERADVVDKVAPKMQMALGELHGQVTRLLELSRLESGALEVTMVRVDLDSLFAGLHALFEAQAAGKGIRLRFANLERLRSRALWVDLQMLESILQNLISNAIKHTAVGTVYIGVRQRKAYRRGRQLCIEVRDTGSGIALEQQSYLFDAYRSFDDRKASESHGLGLAIAKAQATYLGASIAVRSAPGRGSVFTVCGLSTHNGKLEQAQDQSALRS</sequence>